<name>U9TKF6_RHIID</name>
<sequence>MLILSSFGRSSSIFSAIEFIFKCNNVDLDVDDDKVIVDFAEVAHGSGVGANVGDEVAPIEYQLLGVVLSKKEAEKLMSPLNVLIKHKSNMPKLLPNCIIYDKDLYGIKSIYDLQLKSISKNILYLANGNEELNKIFKIQMRKLDGGIGQLCVLQKQRQVRSFQQDDEMVTFLAKNNLSAELEPLWYKKLSEKVMDTKRTISLSKIIT</sequence>
<dbReference type="VEuPathDB" id="FungiDB:RhiirFUN_026076"/>
<proteinExistence type="predicted"/>
<reference evidence="1" key="1">
    <citation type="submission" date="2013-07" db="EMBL/GenBank/DDBJ databases">
        <title>The genome of an arbuscular mycorrhizal fungus provides insights into the evolution of the oldest plant symbiosis.</title>
        <authorList>
            <consortium name="DOE Joint Genome Institute"/>
            <person name="Tisserant E."/>
            <person name="Malbreil M."/>
            <person name="Kuo A."/>
            <person name="Kohler A."/>
            <person name="Symeonidi A."/>
            <person name="Balestrini R."/>
            <person name="Charron P."/>
            <person name="Duensing N."/>
            <person name="Frei-dit-Frey N."/>
            <person name="Gianinazzi-Pearson V."/>
            <person name="Gilbert B."/>
            <person name="Handa Y."/>
            <person name="Hijri M."/>
            <person name="Kaul R."/>
            <person name="Kawaguchi M."/>
            <person name="Krajinski F."/>
            <person name="Lammers P."/>
            <person name="Lapierre D."/>
            <person name="Masclaux F.G."/>
            <person name="Murat C."/>
            <person name="Morin E."/>
            <person name="Ndikumana S."/>
            <person name="Pagni M."/>
            <person name="Petitpierre D."/>
            <person name="Requena N."/>
            <person name="Rosikiewicz P."/>
            <person name="Riley R."/>
            <person name="Saito K."/>
            <person name="San Clemente H."/>
            <person name="Shapiro H."/>
            <person name="van Tuinen D."/>
            <person name="Becard G."/>
            <person name="Bonfante P."/>
            <person name="Paszkowski U."/>
            <person name="Shachar-Hill Y."/>
            <person name="Young J.P."/>
            <person name="Sanders I.R."/>
            <person name="Henrissat B."/>
            <person name="Rensing S.A."/>
            <person name="Grigoriev I.V."/>
            <person name="Corradi N."/>
            <person name="Roux C."/>
            <person name="Martin F."/>
        </authorList>
    </citation>
    <scope>NUCLEOTIDE SEQUENCE</scope>
    <source>
        <strain evidence="1">DAOM 197198</strain>
    </source>
</reference>
<protein>
    <submittedName>
        <fullName evidence="1">Uncharacterized protein</fullName>
    </submittedName>
</protein>
<gene>
    <name evidence="1" type="ORF">GLOINDRAFT_85661</name>
</gene>
<evidence type="ECO:0000313" key="1">
    <source>
        <dbReference type="EMBL" id="ESA03831.1"/>
    </source>
</evidence>
<organism evidence="1">
    <name type="scientific">Rhizophagus irregularis (strain DAOM 181602 / DAOM 197198 / MUCL 43194)</name>
    <name type="common">Arbuscular mycorrhizal fungus</name>
    <name type="synonym">Glomus intraradices</name>
    <dbReference type="NCBI Taxonomy" id="747089"/>
    <lineage>
        <taxon>Eukaryota</taxon>
        <taxon>Fungi</taxon>
        <taxon>Fungi incertae sedis</taxon>
        <taxon>Mucoromycota</taxon>
        <taxon>Glomeromycotina</taxon>
        <taxon>Glomeromycetes</taxon>
        <taxon>Glomerales</taxon>
        <taxon>Glomeraceae</taxon>
        <taxon>Rhizophagus</taxon>
    </lineage>
</organism>
<accession>U9TKF6</accession>
<dbReference type="HOGENOM" id="CLU_1327004_0_0_1"/>
<dbReference type="AlphaFoldDB" id="U9TKF6"/>
<dbReference type="EMBL" id="KI294781">
    <property type="protein sequence ID" value="ESA03831.1"/>
    <property type="molecule type" value="Genomic_DNA"/>
</dbReference>